<dbReference type="SUPFAM" id="SSF75011">
    <property type="entry name" value="3-carboxy-cis,cis-mucoante lactonizing enzyme"/>
    <property type="match status" value="1"/>
</dbReference>
<dbReference type="Proteomes" id="UP000294071">
    <property type="component" value="Unassembled WGS sequence"/>
</dbReference>
<name>A0A4Q2RY18_9ACTN</name>
<proteinExistence type="predicted"/>
<accession>A0A4Q2RY18</accession>
<dbReference type="RefSeq" id="WP_129399054.1">
    <property type="nucleotide sequence ID" value="NZ_SDWT01000001.1"/>
</dbReference>
<dbReference type="EMBL" id="SDWT01000001">
    <property type="protein sequence ID" value="RYB93696.1"/>
    <property type="molecule type" value="Genomic_DNA"/>
</dbReference>
<protein>
    <submittedName>
        <fullName evidence="2">Uncharacterized protein</fullName>
    </submittedName>
</protein>
<sequence length="547" mass="57946">MTDPEIEYARLTAGSTAAITAATEALHDALLDVDRAQEDLAGCVVRDWVGLAAIAYAARLGTLRTGVAQTHVALGITHAAVATAGDAYSRCEENADYLIGQWRRRPGGLPGPVEEIFARLVNGFLLRTGTTYNNRLSAATAVLTGDDKDLDELSDEAREWVEEGLRRNEDWLDEYGSSLGPRIPSIGAWGDGRGLIPQGLGYDPETGLLLQGYYDKGDGDPSVMALIDEVTGQQVGEVNLGGVVPAAGPDEDPTDFGTPGHAGGVTVDGDNVYVTDKGRVYTYSLDDMRSAGAGGTVQPQSVQEVDSGGSYSAMHDGLLYLGTFTEKGDGTLSVYKPDGKGGWTEMPEREVTTPPKCQGVVVRDGEYIFATSHGRGNESSLVVQDHDGSRESYEFPNMAEGIVEIDGNIVVTYESGATEYDDGDDDLWANRHMTSTPLSALGLSGELVMGTGGPKRVAAELDGPSRRLLRVAEDVAGIEVSGSDFGQVPHAPTFAQAVRKVVTGITEGLRTGGKAIGHAADELRATEADTERTDEAVRSGFDRARLD</sequence>
<reference evidence="2 3" key="1">
    <citation type="submission" date="2019-01" db="EMBL/GenBank/DDBJ databases">
        <title>Novel species of Nocardioides.</title>
        <authorList>
            <person name="Liu Q."/>
            <person name="Xin Y.-H."/>
        </authorList>
    </citation>
    <scope>NUCLEOTIDE SEQUENCE [LARGE SCALE GENOMIC DNA]</scope>
    <source>
        <strain evidence="2 3">CGMCC 4.6882</strain>
    </source>
</reference>
<comment type="caution">
    <text evidence="2">The sequence shown here is derived from an EMBL/GenBank/DDBJ whole genome shotgun (WGS) entry which is preliminary data.</text>
</comment>
<evidence type="ECO:0000313" key="3">
    <source>
        <dbReference type="Proteomes" id="UP000294071"/>
    </source>
</evidence>
<dbReference type="AlphaFoldDB" id="A0A4Q2RY18"/>
<evidence type="ECO:0000256" key="1">
    <source>
        <dbReference type="SAM" id="MobiDB-lite"/>
    </source>
</evidence>
<evidence type="ECO:0000313" key="2">
    <source>
        <dbReference type="EMBL" id="RYB93696.1"/>
    </source>
</evidence>
<feature type="region of interest" description="Disordered" evidence="1">
    <location>
        <begin position="521"/>
        <end position="547"/>
    </location>
</feature>
<gene>
    <name evidence="2" type="ORF">EUA93_04585</name>
</gene>
<organism evidence="2 3">
    <name type="scientific">Nocardioides oleivorans</name>
    <dbReference type="NCBI Taxonomy" id="273676"/>
    <lineage>
        <taxon>Bacteria</taxon>
        <taxon>Bacillati</taxon>
        <taxon>Actinomycetota</taxon>
        <taxon>Actinomycetes</taxon>
        <taxon>Propionibacteriales</taxon>
        <taxon>Nocardioidaceae</taxon>
        <taxon>Nocardioides</taxon>
    </lineage>
</organism>
<dbReference type="OrthoDB" id="5380360at2"/>
<keyword evidence="3" id="KW-1185">Reference proteome</keyword>